<proteinExistence type="predicted"/>
<protein>
    <submittedName>
        <fullName evidence="1">Uncharacterized protein</fullName>
    </submittedName>
</protein>
<comment type="caution">
    <text evidence="1">The sequence shown here is derived from an EMBL/GenBank/DDBJ whole genome shotgun (WGS) entry which is preliminary data.</text>
</comment>
<feature type="non-terminal residue" evidence="1">
    <location>
        <position position="58"/>
    </location>
</feature>
<dbReference type="AlphaFoldDB" id="A0A0F9RVD9"/>
<name>A0A0F9RVD9_9ZZZZ</name>
<dbReference type="EMBL" id="LAZR01000949">
    <property type="protein sequence ID" value="KKN53952.1"/>
    <property type="molecule type" value="Genomic_DNA"/>
</dbReference>
<organism evidence="1">
    <name type="scientific">marine sediment metagenome</name>
    <dbReference type="NCBI Taxonomy" id="412755"/>
    <lineage>
        <taxon>unclassified sequences</taxon>
        <taxon>metagenomes</taxon>
        <taxon>ecological metagenomes</taxon>
    </lineage>
</organism>
<accession>A0A0F9RVD9</accession>
<reference evidence="1" key="1">
    <citation type="journal article" date="2015" name="Nature">
        <title>Complex archaea that bridge the gap between prokaryotes and eukaryotes.</title>
        <authorList>
            <person name="Spang A."/>
            <person name="Saw J.H."/>
            <person name="Jorgensen S.L."/>
            <person name="Zaremba-Niedzwiedzka K."/>
            <person name="Martijn J."/>
            <person name="Lind A.E."/>
            <person name="van Eijk R."/>
            <person name="Schleper C."/>
            <person name="Guy L."/>
            <person name="Ettema T.J."/>
        </authorList>
    </citation>
    <scope>NUCLEOTIDE SEQUENCE</scope>
</reference>
<gene>
    <name evidence="1" type="ORF">LCGC14_0596900</name>
</gene>
<sequence length="58" mass="6747">MNEFIIYNVYPKEDDIGGDEWGIYLVLNGEIIVKYGDYYHDKGSEKALGFIDGYTYIK</sequence>
<evidence type="ECO:0000313" key="1">
    <source>
        <dbReference type="EMBL" id="KKN53952.1"/>
    </source>
</evidence>